<organism evidence="1 2">
    <name type="scientific">Strongyloides venezuelensis</name>
    <name type="common">Threadworm</name>
    <dbReference type="NCBI Taxonomy" id="75913"/>
    <lineage>
        <taxon>Eukaryota</taxon>
        <taxon>Metazoa</taxon>
        <taxon>Ecdysozoa</taxon>
        <taxon>Nematoda</taxon>
        <taxon>Chromadorea</taxon>
        <taxon>Rhabditida</taxon>
        <taxon>Tylenchina</taxon>
        <taxon>Panagrolaimomorpha</taxon>
        <taxon>Strongyloidoidea</taxon>
        <taxon>Strongyloididae</taxon>
        <taxon>Strongyloides</taxon>
    </lineage>
</organism>
<evidence type="ECO:0000313" key="2">
    <source>
        <dbReference type="WBParaSite" id="SVE_1623700.1"/>
    </source>
</evidence>
<evidence type="ECO:0000313" key="1">
    <source>
        <dbReference type="Proteomes" id="UP000035680"/>
    </source>
</evidence>
<reference evidence="2" key="2">
    <citation type="submission" date="2015-08" db="UniProtKB">
        <authorList>
            <consortium name="WormBaseParasite"/>
        </authorList>
    </citation>
    <scope>IDENTIFICATION</scope>
</reference>
<reference evidence="1" key="1">
    <citation type="submission" date="2014-07" db="EMBL/GenBank/DDBJ databases">
        <authorList>
            <person name="Martin A.A"/>
            <person name="De Silva N."/>
        </authorList>
    </citation>
    <scope>NUCLEOTIDE SEQUENCE</scope>
</reference>
<protein>
    <submittedName>
        <fullName evidence="2">Uncharacterized protein</fullName>
    </submittedName>
</protein>
<keyword evidence="1" id="KW-1185">Reference proteome</keyword>
<dbReference type="Proteomes" id="UP000035680">
    <property type="component" value="Unassembled WGS sequence"/>
</dbReference>
<dbReference type="AlphaFoldDB" id="A0A0K0FV73"/>
<proteinExistence type="predicted"/>
<dbReference type="WBParaSite" id="SVE_1623700.1">
    <property type="protein sequence ID" value="SVE_1623700.1"/>
    <property type="gene ID" value="SVE_1623700"/>
</dbReference>
<sequence length="72" mass="8199">MTGMIFPNEVSLKCLSMKCPSSKDFSKLSKPMQTASDKAIADYNEYLLPTQYQKANIQLSLIPYLLIFWSIC</sequence>
<name>A0A0K0FV73_STRVS</name>
<accession>A0A0K0FV73</accession>